<feature type="region of interest" description="Disordered" evidence="3">
    <location>
        <begin position="158"/>
        <end position="188"/>
    </location>
</feature>
<keyword evidence="1" id="KW-0597">Phosphoprotein</keyword>
<dbReference type="Pfam" id="PF00621">
    <property type="entry name" value="RhoGEF"/>
    <property type="match status" value="1"/>
</dbReference>
<feature type="compositionally biased region" description="Basic and acidic residues" evidence="3">
    <location>
        <begin position="316"/>
        <end position="327"/>
    </location>
</feature>
<feature type="domain" description="DH" evidence="4">
    <location>
        <begin position="616"/>
        <end position="803"/>
    </location>
</feature>
<dbReference type="Gene3D" id="1.10.10.10">
    <property type="entry name" value="Winged helix-like DNA-binding domain superfamily/Winged helix DNA-binding domain"/>
    <property type="match status" value="1"/>
</dbReference>
<dbReference type="InterPro" id="IPR041675">
    <property type="entry name" value="PH_5"/>
</dbReference>
<dbReference type="SUPFAM" id="SSF46785">
    <property type="entry name" value="Winged helix' DNA-binding domain"/>
    <property type="match status" value="1"/>
</dbReference>
<dbReference type="Pfam" id="PF00610">
    <property type="entry name" value="DEP"/>
    <property type="match status" value="1"/>
</dbReference>
<feature type="compositionally biased region" description="Low complexity" evidence="3">
    <location>
        <begin position="220"/>
        <end position="235"/>
    </location>
</feature>
<dbReference type="Pfam" id="PF15405">
    <property type="entry name" value="PH_5"/>
    <property type="match status" value="1"/>
</dbReference>
<gene>
    <name evidence="6" type="ORF">QCA50_011053</name>
</gene>
<feature type="region of interest" description="Disordered" evidence="3">
    <location>
        <begin position="92"/>
        <end position="130"/>
    </location>
</feature>
<dbReference type="Pfam" id="PF00780">
    <property type="entry name" value="CNH"/>
    <property type="match status" value="1"/>
</dbReference>
<dbReference type="CDD" id="cd04435">
    <property type="entry name" value="DEP_fRom2"/>
    <property type="match status" value="1"/>
</dbReference>
<sequence length="1361" mass="152773">MERPLGPRAQPDKRTAAYESIFGRPSATHHQQTPPPPSPYFYQPNGQPYAQQPYSGAQLDRRTSHTSMRAPSINNYAQQQSFRQPAYGAYYQGYQSTLGPPQVAGRARSIGPSAGTILPTPEEPPDPGLEALQQTGLTAAQAYQAQVYMNSPQYQQQTSQSQYAASSSSTPDRSSFPTQSDTALPRLGLNIDADGGKLDLDFGEALLGDDRQQGPSQWAQQPHPSRSQPPSVRSRLSGASNFGPIMEGVSSYSSPTSTRSNTQLDTASGFQSNSALSISPVSSTLIDSVSSSTGTVSSGGRRSSESSRTLPGPQPFRRDRGVQDRSRSMSATISPQYRAMLESSVRTTAGRPPIPSMPHRESPRSNHPRRAPIVYPALISRVAQAFKDRILLNDHIKDGLTYHHAFDGREAVDTIAYIIKTTDRSLALLYGRSLDAQKFFHAVTYDHRLRDSNNDLYQFRTKVPSPFVSGELASPTADEDPINKESPTPSAESGSDNKDGISRPSSPSPPDSVKAPTTDHQRDESLSDDIPIPTGVFTILTDCYSPTCTRDQLCYSVICPRRLEQQARLNMKPQPALKKEISRESLGEIVQQETGTLWIHLVPKEVLTTVSDTEKKRQEAINEVIYTERDFVRDMEYLRDLWVKPLLETDIIPESRRRDFVDQVFWNINEIIAVNTRLRDALNKRQKSYVVVERISDIFLENVPHFGPFVSYGAHQLYGKYEFEKEKSANPAFARFVEETERRPESRKLELNGYLTKPTTRLARYPLLLEAVLKHTNAENPDKNVIPQVVVKVREFLKAVNTETGKAENRFNLFQLGQQLVFRPGESFDLRLNEEGRELVFKGALKKRGGTQNDHADIQLFLFDHALLMVKAKTKGEQYKVYRRPIPLELLFVSAPDDFPQQTAMKNAKQNKVALKNLPHAPVIPVKEAKGGFSITFVHLGRNFYQQTLWASTYVSQRKWVEHITKQQDMIRERDMVFETVTLSEMFFVGAVRVNCAAPFAQGKRIVYGTDDGIYLSNLWERNREPVKVLALKDVAQVDVLEDYQLLIVLSERQVMTFPLDALDPMDPLAGLKRAKRIASHISFFKAGVCLGKTLVCVVKASPLSSTIKTLEPIDQNVRGRAKPTFRKLLQGGNDTLKVFKEFYIPVQSSSIHFLKTKLCVGCTNGFEIVDLETLDTQGLLDPADASLEFVRKRENLRPLAIYRIDNEFLLCYDEFAFYVNKTGWRSRPEFMVYWEGSPAGFALHYPYVLAFEPTFVEIRHVETGSLTQIIQGNNLRCLFADTPPSTTNSANQPFNPYGQGYPYPQPNMPQNGYGAPYGNAPYGGRPSNAFGRDEIIMSSDDRVMRLQLASRPPMQQFHSD</sequence>
<organism evidence="6 7">
    <name type="scientific">Cerrena zonata</name>
    <dbReference type="NCBI Taxonomy" id="2478898"/>
    <lineage>
        <taxon>Eukaryota</taxon>
        <taxon>Fungi</taxon>
        <taxon>Dikarya</taxon>
        <taxon>Basidiomycota</taxon>
        <taxon>Agaricomycotina</taxon>
        <taxon>Agaricomycetes</taxon>
        <taxon>Polyporales</taxon>
        <taxon>Cerrenaceae</taxon>
        <taxon>Cerrena</taxon>
    </lineage>
</organism>
<evidence type="ECO:0000313" key="7">
    <source>
        <dbReference type="Proteomes" id="UP001385951"/>
    </source>
</evidence>
<evidence type="ECO:0008006" key="8">
    <source>
        <dbReference type="Google" id="ProtNLM"/>
    </source>
</evidence>
<feature type="compositionally biased region" description="Low complexity" evidence="3">
    <location>
        <begin position="279"/>
        <end position="309"/>
    </location>
</feature>
<evidence type="ECO:0000259" key="4">
    <source>
        <dbReference type="PROSITE" id="PS50010"/>
    </source>
</evidence>
<feature type="domain" description="CNH" evidence="5">
    <location>
        <begin position="991"/>
        <end position="1286"/>
    </location>
</feature>
<dbReference type="SUPFAM" id="SSF48065">
    <property type="entry name" value="DBL homology domain (DH-domain)"/>
    <property type="match status" value="1"/>
</dbReference>
<protein>
    <recommendedName>
        <fullName evidence="8">CNH-domain-containing protein</fullName>
    </recommendedName>
</protein>
<dbReference type="InterPro" id="IPR000591">
    <property type="entry name" value="DEP_dom"/>
</dbReference>
<dbReference type="InterPro" id="IPR035899">
    <property type="entry name" value="DBL_dom_sf"/>
</dbReference>
<evidence type="ECO:0000256" key="3">
    <source>
        <dbReference type="SAM" id="MobiDB-lite"/>
    </source>
</evidence>
<dbReference type="PANTHER" id="PTHR46572">
    <property type="entry name" value="RHO1 GDP-GTP EXCHANGE PROTEIN 1-RELATED"/>
    <property type="match status" value="1"/>
</dbReference>
<dbReference type="EMBL" id="JASBNA010000019">
    <property type="protein sequence ID" value="KAK7685709.1"/>
    <property type="molecule type" value="Genomic_DNA"/>
</dbReference>
<feature type="region of interest" description="Disordered" evidence="3">
    <location>
        <begin position="468"/>
        <end position="531"/>
    </location>
</feature>
<dbReference type="PROSITE" id="PS50219">
    <property type="entry name" value="CNH"/>
    <property type="match status" value="1"/>
</dbReference>
<accession>A0AAW0G202</accession>
<dbReference type="PROSITE" id="PS50010">
    <property type="entry name" value="DH_2"/>
    <property type="match status" value="1"/>
</dbReference>
<dbReference type="GO" id="GO:0005085">
    <property type="term" value="F:guanyl-nucleotide exchange factor activity"/>
    <property type="evidence" value="ECO:0007669"/>
    <property type="project" value="UniProtKB-KW"/>
</dbReference>
<dbReference type="Gene3D" id="2.30.29.30">
    <property type="entry name" value="Pleckstrin-homology domain (PH domain)/Phosphotyrosine-binding domain (PTB)"/>
    <property type="match status" value="1"/>
</dbReference>
<dbReference type="InterPro" id="IPR011993">
    <property type="entry name" value="PH-like_dom_sf"/>
</dbReference>
<dbReference type="Gene3D" id="1.20.900.10">
    <property type="entry name" value="Dbl homology (DH) domain"/>
    <property type="match status" value="1"/>
</dbReference>
<feature type="compositionally biased region" description="Low complexity" evidence="3">
    <location>
        <begin position="250"/>
        <end position="262"/>
    </location>
</feature>
<feature type="compositionally biased region" description="Polar residues" evidence="3">
    <location>
        <begin position="44"/>
        <end position="55"/>
    </location>
</feature>
<name>A0AAW0G202_9APHY</name>
<reference evidence="6 7" key="1">
    <citation type="submission" date="2022-09" db="EMBL/GenBank/DDBJ databases">
        <authorList>
            <person name="Palmer J.M."/>
        </authorList>
    </citation>
    <scope>NUCLEOTIDE SEQUENCE [LARGE SCALE GENOMIC DNA]</scope>
    <source>
        <strain evidence="6 7">DSM 7382</strain>
    </source>
</reference>
<dbReference type="PANTHER" id="PTHR46572:SF2">
    <property type="entry name" value="RHO1 GDP-GTP EXCHANGE PROTEIN 1-RELATED"/>
    <property type="match status" value="1"/>
</dbReference>
<dbReference type="CDD" id="cd00160">
    <property type="entry name" value="RhoGEF"/>
    <property type="match status" value="1"/>
</dbReference>
<feature type="compositionally biased region" description="Polar residues" evidence="3">
    <location>
        <begin position="65"/>
        <end position="79"/>
    </location>
</feature>
<dbReference type="SMART" id="SM00036">
    <property type="entry name" value="CNH"/>
    <property type="match status" value="1"/>
</dbReference>
<keyword evidence="2" id="KW-0344">Guanine-nucleotide releasing factor</keyword>
<dbReference type="GO" id="GO:0035556">
    <property type="term" value="P:intracellular signal transduction"/>
    <property type="evidence" value="ECO:0007669"/>
    <property type="project" value="InterPro"/>
</dbReference>
<comment type="caution">
    <text evidence="6">The sequence shown here is derived from an EMBL/GenBank/DDBJ whole genome shotgun (WGS) entry which is preliminary data.</text>
</comment>
<dbReference type="InterPro" id="IPR000219">
    <property type="entry name" value="DH_dom"/>
</dbReference>
<dbReference type="SMART" id="SM00325">
    <property type="entry name" value="RhoGEF"/>
    <property type="match status" value="1"/>
</dbReference>
<feature type="compositionally biased region" description="Basic and acidic residues" evidence="3">
    <location>
        <begin position="1"/>
        <end position="16"/>
    </location>
</feature>
<feature type="region of interest" description="Disordered" evidence="3">
    <location>
        <begin position="1"/>
        <end position="79"/>
    </location>
</feature>
<keyword evidence="7" id="KW-1185">Reference proteome</keyword>
<dbReference type="InterPro" id="IPR036390">
    <property type="entry name" value="WH_DNA-bd_sf"/>
</dbReference>
<dbReference type="InterPro" id="IPR001180">
    <property type="entry name" value="CNH_dom"/>
</dbReference>
<proteinExistence type="predicted"/>
<dbReference type="Proteomes" id="UP001385951">
    <property type="component" value="Unassembled WGS sequence"/>
</dbReference>
<evidence type="ECO:0000256" key="2">
    <source>
        <dbReference type="ARBA" id="ARBA00022658"/>
    </source>
</evidence>
<evidence type="ECO:0000256" key="1">
    <source>
        <dbReference type="ARBA" id="ARBA00022553"/>
    </source>
</evidence>
<dbReference type="InterPro" id="IPR036388">
    <property type="entry name" value="WH-like_DNA-bd_sf"/>
</dbReference>
<dbReference type="InterPro" id="IPR052233">
    <property type="entry name" value="Rho-type_GEFs"/>
</dbReference>
<feature type="compositionally biased region" description="Polar residues" evidence="3">
    <location>
        <begin position="263"/>
        <end position="277"/>
    </location>
</feature>
<dbReference type="SUPFAM" id="SSF50729">
    <property type="entry name" value="PH domain-like"/>
    <property type="match status" value="1"/>
</dbReference>
<feature type="region of interest" description="Disordered" evidence="3">
    <location>
        <begin position="207"/>
        <end position="369"/>
    </location>
</feature>
<feature type="compositionally biased region" description="Low complexity" evidence="3">
    <location>
        <begin position="158"/>
        <end position="175"/>
    </location>
</feature>
<evidence type="ECO:0000313" key="6">
    <source>
        <dbReference type="EMBL" id="KAK7685709.1"/>
    </source>
</evidence>
<feature type="compositionally biased region" description="Polar residues" evidence="3">
    <location>
        <begin position="485"/>
        <end position="494"/>
    </location>
</feature>
<dbReference type="SMART" id="SM00049">
    <property type="entry name" value="DEP"/>
    <property type="match status" value="1"/>
</dbReference>
<evidence type="ECO:0000259" key="5">
    <source>
        <dbReference type="PROSITE" id="PS50219"/>
    </source>
</evidence>